<evidence type="ECO:0000313" key="1">
    <source>
        <dbReference type="EMBL" id="SFB31036.1"/>
    </source>
</evidence>
<name>A0A1I1A0Z7_9FIRM</name>
<evidence type="ECO:0000313" key="2">
    <source>
        <dbReference type="Proteomes" id="UP000198838"/>
    </source>
</evidence>
<reference evidence="1 2" key="1">
    <citation type="submission" date="2016-10" db="EMBL/GenBank/DDBJ databases">
        <authorList>
            <person name="de Groot N.N."/>
        </authorList>
    </citation>
    <scope>NUCLEOTIDE SEQUENCE [LARGE SCALE GENOMIC DNA]</scope>
    <source>
        <strain evidence="1 2">DSM 5522</strain>
    </source>
</reference>
<accession>A0A1I1A0Z7</accession>
<dbReference type="Proteomes" id="UP000198838">
    <property type="component" value="Unassembled WGS sequence"/>
</dbReference>
<keyword evidence="2" id="KW-1185">Reference proteome</keyword>
<sequence length="68" mass="7857">MQEIEFYCKKCRKSMKMSYELTGDKDTPVMNGISIRCHTNKCTRLVTLKKYTEGKIIQRAGASGRCYL</sequence>
<proteinExistence type="predicted"/>
<dbReference type="AlphaFoldDB" id="A0A1I1A0Z7"/>
<dbReference type="EMBL" id="FOJY01000019">
    <property type="protein sequence ID" value="SFB31036.1"/>
    <property type="molecule type" value="Genomic_DNA"/>
</dbReference>
<protein>
    <submittedName>
        <fullName evidence="1">Uncharacterized protein</fullName>
    </submittedName>
</protein>
<organism evidence="1 2">
    <name type="scientific">Acetitomaculum ruminis DSM 5522</name>
    <dbReference type="NCBI Taxonomy" id="1120918"/>
    <lineage>
        <taxon>Bacteria</taxon>
        <taxon>Bacillati</taxon>
        <taxon>Bacillota</taxon>
        <taxon>Clostridia</taxon>
        <taxon>Lachnospirales</taxon>
        <taxon>Lachnospiraceae</taxon>
        <taxon>Acetitomaculum</taxon>
    </lineage>
</organism>
<gene>
    <name evidence="1" type="ORF">SAMN05216249_11925</name>
</gene>